<comment type="subcellular location">
    <subcellularLocation>
        <location evidence="1">Membrane</location>
        <topology evidence="1">Multi-pass membrane protein</topology>
    </subcellularLocation>
</comment>
<gene>
    <name evidence="6" type="ORF">PSQ90_01955</name>
</gene>
<keyword evidence="4 5" id="KW-0472">Membrane</keyword>
<dbReference type="RefSeq" id="WP_282211764.1">
    <property type="nucleotide sequence ID" value="NZ_CP118247.1"/>
</dbReference>
<keyword evidence="3 5" id="KW-1133">Transmembrane helix</keyword>
<dbReference type="InterPro" id="IPR035906">
    <property type="entry name" value="MetI-like_sf"/>
</dbReference>
<organism evidence="6 7">
    <name type="scientific">Devosia rhodophyticola</name>
    <dbReference type="NCBI Taxonomy" id="3026423"/>
    <lineage>
        <taxon>Bacteria</taxon>
        <taxon>Pseudomonadati</taxon>
        <taxon>Pseudomonadota</taxon>
        <taxon>Alphaproteobacteria</taxon>
        <taxon>Hyphomicrobiales</taxon>
        <taxon>Devosiaceae</taxon>
        <taxon>Devosia</taxon>
    </lineage>
</organism>
<dbReference type="SUPFAM" id="SSF161098">
    <property type="entry name" value="MetI-like"/>
    <property type="match status" value="1"/>
</dbReference>
<dbReference type="Proteomes" id="UP001222118">
    <property type="component" value="Chromosome"/>
</dbReference>
<evidence type="ECO:0000256" key="5">
    <source>
        <dbReference type="SAM" id="Phobius"/>
    </source>
</evidence>
<evidence type="ECO:0000256" key="4">
    <source>
        <dbReference type="ARBA" id="ARBA00023136"/>
    </source>
</evidence>
<proteinExistence type="predicted"/>
<evidence type="ECO:0000256" key="1">
    <source>
        <dbReference type="ARBA" id="ARBA00004141"/>
    </source>
</evidence>
<accession>A0ABY7YZ13</accession>
<name>A0ABY7YZ13_9HYPH</name>
<dbReference type="EMBL" id="CP118247">
    <property type="protein sequence ID" value="WDR06250.1"/>
    <property type="molecule type" value="Genomic_DNA"/>
</dbReference>
<reference evidence="6 7" key="1">
    <citation type="submission" date="2023-02" db="EMBL/GenBank/DDBJ databases">
        <title>Devosia chondri sp. nov., isolated from the phycosphere of marine algae.</title>
        <authorList>
            <person name="Kim J.M."/>
            <person name="Lee J.K."/>
            <person name="Choi B.J."/>
            <person name="Bayburt H."/>
            <person name="Jeon C.O."/>
        </authorList>
    </citation>
    <scope>NUCLEOTIDE SEQUENCE [LARGE SCALE GENOMIC DNA]</scope>
    <source>
        <strain evidence="6 7">G2-5</strain>
    </source>
</reference>
<keyword evidence="7" id="KW-1185">Reference proteome</keyword>
<evidence type="ECO:0008006" key="8">
    <source>
        <dbReference type="Google" id="ProtNLM"/>
    </source>
</evidence>
<evidence type="ECO:0000313" key="7">
    <source>
        <dbReference type="Proteomes" id="UP001222118"/>
    </source>
</evidence>
<keyword evidence="2 5" id="KW-0812">Transmembrane</keyword>
<feature type="transmembrane region" description="Helical" evidence="5">
    <location>
        <begin position="6"/>
        <end position="29"/>
    </location>
</feature>
<sequence>MGEYNTDWGVLFSGLTLSAAPIILIYIVLSRQFISGMTSGAIK</sequence>
<evidence type="ECO:0000313" key="6">
    <source>
        <dbReference type="EMBL" id="WDR06250.1"/>
    </source>
</evidence>
<evidence type="ECO:0000256" key="2">
    <source>
        <dbReference type="ARBA" id="ARBA00022692"/>
    </source>
</evidence>
<evidence type="ECO:0000256" key="3">
    <source>
        <dbReference type="ARBA" id="ARBA00022989"/>
    </source>
</evidence>
<protein>
    <recommendedName>
        <fullName evidence="8">Carbohydrate ABC transporter permease</fullName>
    </recommendedName>
</protein>